<evidence type="ECO:0008006" key="3">
    <source>
        <dbReference type="Google" id="ProtNLM"/>
    </source>
</evidence>
<comment type="caution">
    <text evidence="1">The sequence shown here is derived from an EMBL/GenBank/DDBJ whole genome shotgun (WGS) entry which is preliminary data.</text>
</comment>
<sequence length="247" mass="27846">MANTCAICGATINVLQSQKLMDGNYICTKGCRAKGLKYYDYVHSDLDNVKDHIHQTEVGTKIWQDLMEPLKKTRDKNQKMQSFHPIYIAPSLGLVAVIEARGGLFNTKTYACVYRLENLQIYKTENMPARTSGSDKDKKCVHLGFVHTKGLNDVYIPFDDETRCHQCVDYLNKFFGLDDSFRSGIKKSVTQFKATKSMWDLAKAKKNGENLEEKAKATVDAFGATIIGDRTQFKDAADQALANYDLD</sequence>
<evidence type="ECO:0000313" key="2">
    <source>
        <dbReference type="Proteomes" id="UP000284651"/>
    </source>
</evidence>
<name>A0A413CTQ8_9FIRM</name>
<dbReference type="RefSeq" id="WP_118357305.1">
    <property type="nucleotide sequence ID" value="NZ_QSAT01000019.1"/>
</dbReference>
<proteinExistence type="predicted"/>
<dbReference type="Proteomes" id="UP000284651">
    <property type="component" value="Unassembled WGS sequence"/>
</dbReference>
<evidence type="ECO:0000313" key="1">
    <source>
        <dbReference type="EMBL" id="RGW74914.1"/>
    </source>
</evidence>
<dbReference type="AlphaFoldDB" id="A0A413CTQ8"/>
<organism evidence="1 2">
    <name type="scientific">Holdemanella biformis</name>
    <dbReference type="NCBI Taxonomy" id="1735"/>
    <lineage>
        <taxon>Bacteria</taxon>
        <taxon>Bacillati</taxon>
        <taxon>Bacillota</taxon>
        <taxon>Erysipelotrichia</taxon>
        <taxon>Erysipelotrichales</taxon>
        <taxon>Erysipelotrichaceae</taxon>
        <taxon>Holdemanella</taxon>
    </lineage>
</organism>
<accession>A0A413CTQ8</accession>
<gene>
    <name evidence="1" type="ORF">DWV56_06800</name>
</gene>
<reference evidence="1 2" key="1">
    <citation type="submission" date="2018-08" db="EMBL/GenBank/DDBJ databases">
        <title>A genome reference for cultivated species of the human gut microbiota.</title>
        <authorList>
            <person name="Zou Y."/>
            <person name="Xue W."/>
            <person name="Luo G."/>
        </authorList>
    </citation>
    <scope>NUCLEOTIDE SEQUENCE [LARGE SCALE GENOMIC DNA]</scope>
    <source>
        <strain evidence="1 2">AF10-31</strain>
    </source>
</reference>
<dbReference type="EMBL" id="QSAT01000019">
    <property type="protein sequence ID" value="RGW74914.1"/>
    <property type="molecule type" value="Genomic_DNA"/>
</dbReference>
<protein>
    <recommendedName>
        <fullName evidence="3">DUF4428 domain-containing protein</fullName>
    </recommendedName>
</protein>